<protein>
    <submittedName>
        <fullName evidence="10">ABC transporter permease</fullName>
    </submittedName>
</protein>
<dbReference type="PANTHER" id="PTHR43386">
    <property type="entry name" value="OLIGOPEPTIDE TRANSPORT SYSTEM PERMEASE PROTEIN APPC"/>
    <property type="match status" value="1"/>
</dbReference>
<dbReference type="PANTHER" id="PTHR43386:SF1">
    <property type="entry name" value="D,D-DIPEPTIDE TRANSPORT SYSTEM PERMEASE PROTEIN DDPC-RELATED"/>
    <property type="match status" value="1"/>
</dbReference>
<dbReference type="Gene3D" id="1.10.3720.10">
    <property type="entry name" value="MetI-like"/>
    <property type="match status" value="1"/>
</dbReference>
<keyword evidence="4 7" id="KW-0812">Transmembrane</keyword>
<dbReference type="Pfam" id="PF00528">
    <property type="entry name" value="BPD_transp_1"/>
    <property type="match status" value="1"/>
</dbReference>
<feature type="transmembrane region" description="Helical" evidence="7">
    <location>
        <begin position="52"/>
        <end position="71"/>
    </location>
</feature>
<feature type="transmembrane region" description="Helical" evidence="7">
    <location>
        <begin position="150"/>
        <end position="172"/>
    </location>
</feature>
<evidence type="ECO:0000256" key="6">
    <source>
        <dbReference type="ARBA" id="ARBA00023136"/>
    </source>
</evidence>
<dbReference type="EMBL" id="JAUZMZ010000009">
    <property type="protein sequence ID" value="MEE2031107.1"/>
    <property type="molecule type" value="Genomic_DNA"/>
</dbReference>
<name>A0ABU7JP65_9NOCA</name>
<feature type="transmembrane region" description="Helical" evidence="7">
    <location>
        <begin position="232"/>
        <end position="259"/>
    </location>
</feature>
<accession>A0ABU7JP65</accession>
<evidence type="ECO:0000256" key="5">
    <source>
        <dbReference type="ARBA" id="ARBA00022989"/>
    </source>
</evidence>
<dbReference type="InterPro" id="IPR000515">
    <property type="entry name" value="MetI-like"/>
</dbReference>
<gene>
    <name evidence="10" type="ORF">Q8814_03070</name>
</gene>
<evidence type="ECO:0000259" key="9">
    <source>
        <dbReference type="PROSITE" id="PS50928"/>
    </source>
</evidence>
<feature type="domain" description="ABC transmembrane type-1" evidence="9">
    <location>
        <begin position="115"/>
        <end position="304"/>
    </location>
</feature>
<comment type="similarity">
    <text evidence="7">Belongs to the binding-protein-dependent transport system permease family.</text>
</comment>
<keyword evidence="2 7" id="KW-0813">Transport</keyword>
<keyword evidence="11" id="KW-1185">Reference proteome</keyword>
<proteinExistence type="inferred from homology"/>
<feature type="region of interest" description="Disordered" evidence="8">
    <location>
        <begin position="1"/>
        <end position="46"/>
    </location>
</feature>
<sequence length="317" mass="33610">MSRSLDESAPVVGEQPTPTLEPTDETPLVDEFTPLPADTAPPRRRRRRRRDIGAFLGGCWLVVIVLAAVFVDLLPLPAPDAIGDLYSLPPFQNPEHILGTDQLGRDQLSRALYGARVSLAVAIGATLVAMVTGTAAGLVAGYFRRAFDVVFDLTTNTILAFPPLILLIALVALREPSAVTLAIGLGAVGAPTFARIARANTIAYAEREFVIAAKSMGATSARILWREILPNALLPVVSFATVVAATLVVAEGSLSFLGLGVPPPAPSWGGMIAAGRESLYENPALVLVPGTFFFFTVFALNRVGDWARGRVGRESSL</sequence>
<comment type="subcellular location">
    <subcellularLocation>
        <location evidence="1 7">Cell membrane</location>
        <topology evidence="1 7">Multi-pass membrane protein</topology>
    </subcellularLocation>
</comment>
<dbReference type="InterPro" id="IPR050366">
    <property type="entry name" value="BP-dependent_transpt_permease"/>
</dbReference>
<dbReference type="InterPro" id="IPR035906">
    <property type="entry name" value="MetI-like_sf"/>
</dbReference>
<keyword evidence="6 7" id="KW-0472">Membrane</keyword>
<feature type="transmembrane region" description="Helical" evidence="7">
    <location>
        <begin position="119"/>
        <end position="143"/>
    </location>
</feature>
<dbReference type="CDD" id="cd06261">
    <property type="entry name" value="TM_PBP2"/>
    <property type="match status" value="1"/>
</dbReference>
<evidence type="ECO:0000256" key="8">
    <source>
        <dbReference type="SAM" id="MobiDB-lite"/>
    </source>
</evidence>
<feature type="transmembrane region" description="Helical" evidence="7">
    <location>
        <begin position="178"/>
        <end position="197"/>
    </location>
</feature>
<keyword evidence="5 7" id="KW-1133">Transmembrane helix</keyword>
<evidence type="ECO:0000313" key="10">
    <source>
        <dbReference type="EMBL" id="MEE2031107.1"/>
    </source>
</evidence>
<feature type="transmembrane region" description="Helical" evidence="7">
    <location>
        <begin position="279"/>
        <end position="300"/>
    </location>
</feature>
<evidence type="ECO:0000256" key="2">
    <source>
        <dbReference type="ARBA" id="ARBA00022448"/>
    </source>
</evidence>
<evidence type="ECO:0000256" key="4">
    <source>
        <dbReference type="ARBA" id="ARBA00022692"/>
    </source>
</evidence>
<dbReference type="Proteomes" id="UP001331936">
    <property type="component" value="Unassembled WGS sequence"/>
</dbReference>
<dbReference type="PROSITE" id="PS50928">
    <property type="entry name" value="ABC_TM1"/>
    <property type="match status" value="1"/>
</dbReference>
<organism evidence="10 11">
    <name type="scientific">Rhodococcus chondri</name>
    <dbReference type="NCBI Taxonomy" id="3065941"/>
    <lineage>
        <taxon>Bacteria</taxon>
        <taxon>Bacillati</taxon>
        <taxon>Actinomycetota</taxon>
        <taxon>Actinomycetes</taxon>
        <taxon>Mycobacteriales</taxon>
        <taxon>Nocardiaceae</taxon>
        <taxon>Rhodococcus</taxon>
    </lineage>
</organism>
<keyword evidence="3" id="KW-1003">Cell membrane</keyword>
<evidence type="ECO:0000256" key="3">
    <source>
        <dbReference type="ARBA" id="ARBA00022475"/>
    </source>
</evidence>
<evidence type="ECO:0000313" key="11">
    <source>
        <dbReference type="Proteomes" id="UP001331936"/>
    </source>
</evidence>
<dbReference type="RefSeq" id="WP_330150534.1">
    <property type="nucleotide sequence ID" value="NZ_JAUZMZ010000009.1"/>
</dbReference>
<reference evidence="10 11" key="1">
    <citation type="submission" date="2023-08" db="EMBL/GenBank/DDBJ databases">
        <authorList>
            <person name="Girao M."/>
            <person name="Carvalho M.F."/>
        </authorList>
    </citation>
    <scope>NUCLEOTIDE SEQUENCE [LARGE SCALE GENOMIC DNA]</scope>
    <source>
        <strain evidence="10 11">CC-R104</strain>
    </source>
</reference>
<dbReference type="SUPFAM" id="SSF161098">
    <property type="entry name" value="MetI-like"/>
    <property type="match status" value="1"/>
</dbReference>
<evidence type="ECO:0000256" key="7">
    <source>
        <dbReference type="RuleBase" id="RU363032"/>
    </source>
</evidence>
<comment type="caution">
    <text evidence="10">The sequence shown here is derived from an EMBL/GenBank/DDBJ whole genome shotgun (WGS) entry which is preliminary data.</text>
</comment>
<evidence type="ECO:0000256" key="1">
    <source>
        <dbReference type="ARBA" id="ARBA00004651"/>
    </source>
</evidence>